<proteinExistence type="predicted"/>
<protein>
    <submittedName>
        <fullName evidence="2">Uncharacterized protein</fullName>
    </submittedName>
</protein>
<dbReference type="KEGG" id="mfu:LILAB_19295"/>
<accession>F8C960</accession>
<sequence length="106" mass="11729">MATATGWLREGAPVFEASGALKARLLDIKAGRVPLEDVLRDAEALAPELEAAHRESRLPEHPDYARADRLLRRVGEELARRWVLKEPGPLGRDAPEAPATAWRDSE</sequence>
<organism evidence="2 3">
    <name type="scientific">Myxococcus fulvus (strain ATCC BAA-855 / HW-1)</name>
    <dbReference type="NCBI Taxonomy" id="483219"/>
    <lineage>
        <taxon>Bacteria</taxon>
        <taxon>Pseudomonadati</taxon>
        <taxon>Myxococcota</taxon>
        <taxon>Myxococcia</taxon>
        <taxon>Myxococcales</taxon>
        <taxon>Cystobacterineae</taxon>
        <taxon>Myxococcaceae</taxon>
        <taxon>Myxococcus</taxon>
    </lineage>
</organism>
<dbReference type="Proteomes" id="UP000000488">
    <property type="component" value="Chromosome"/>
</dbReference>
<evidence type="ECO:0000313" key="3">
    <source>
        <dbReference type="Proteomes" id="UP000000488"/>
    </source>
</evidence>
<evidence type="ECO:0000313" key="2">
    <source>
        <dbReference type="EMBL" id="AEI65761.1"/>
    </source>
</evidence>
<name>F8C960_MYXFH</name>
<dbReference type="eggNOG" id="COG3541">
    <property type="taxonomic scope" value="Bacteria"/>
</dbReference>
<feature type="region of interest" description="Disordered" evidence="1">
    <location>
        <begin position="85"/>
        <end position="106"/>
    </location>
</feature>
<gene>
    <name evidence="2" type="ordered locus">LILAB_19295</name>
</gene>
<dbReference type="AlphaFoldDB" id="F8C960"/>
<reference evidence="2 3" key="1">
    <citation type="journal article" date="2011" name="J. Bacteriol.">
        <title>Genome sequence of the halotolerant marine bacterium Myxococcus fulvus HW-1.</title>
        <authorList>
            <person name="Li Z.F."/>
            <person name="Li X."/>
            <person name="Liu H."/>
            <person name="Liu X."/>
            <person name="Han K."/>
            <person name="Wu Z.H."/>
            <person name="Hu W."/>
            <person name="Li F.F."/>
            <person name="Li Y.Z."/>
        </authorList>
    </citation>
    <scope>NUCLEOTIDE SEQUENCE [LARGE SCALE GENOMIC DNA]</scope>
    <source>
        <strain evidence="3">ATCC BAA-855 / HW-1</strain>
    </source>
</reference>
<dbReference type="EMBL" id="CP002830">
    <property type="protein sequence ID" value="AEI65761.1"/>
    <property type="molecule type" value="Genomic_DNA"/>
</dbReference>
<evidence type="ECO:0000256" key="1">
    <source>
        <dbReference type="SAM" id="MobiDB-lite"/>
    </source>
</evidence>
<dbReference type="STRING" id="483219.LILAB_19295"/>
<dbReference type="HOGENOM" id="CLU_2220315_0_0_7"/>